<evidence type="ECO:0000313" key="10">
    <source>
        <dbReference type="EMBL" id="GAA3040776.1"/>
    </source>
</evidence>
<dbReference type="SUPFAM" id="SSF141523">
    <property type="entry name" value="L,D-transpeptidase catalytic domain-like"/>
    <property type="match status" value="1"/>
</dbReference>
<dbReference type="Gene3D" id="2.60.40.3780">
    <property type="match status" value="1"/>
</dbReference>
<feature type="active site" description="Proton donor/acceptor" evidence="7">
    <location>
        <position position="326"/>
    </location>
</feature>
<dbReference type="CDD" id="cd16913">
    <property type="entry name" value="YkuD_like"/>
    <property type="match status" value="1"/>
</dbReference>
<dbReference type="CDD" id="cd13432">
    <property type="entry name" value="LDT_IgD_like_2"/>
    <property type="match status" value="1"/>
</dbReference>
<dbReference type="PANTHER" id="PTHR30582">
    <property type="entry name" value="L,D-TRANSPEPTIDASE"/>
    <property type="match status" value="1"/>
</dbReference>
<dbReference type="InterPro" id="IPR050979">
    <property type="entry name" value="LD-transpeptidase"/>
</dbReference>
<dbReference type="PANTHER" id="PTHR30582:SF2">
    <property type="entry name" value="L,D-TRANSPEPTIDASE YCIB-RELATED"/>
    <property type="match status" value="1"/>
</dbReference>
<feature type="domain" description="L,D-TPase catalytic" evidence="9">
    <location>
        <begin position="243"/>
        <end position="368"/>
    </location>
</feature>
<name>A0ABP6LE54_9ACTN</name>
<sequence>MSRRWRLAALALALGVVLGAAGCTKAPTYPDQVQKVTGFQNEARPTLAVTGWQGKPLKDAAVGVMPGAPVEVTTRDGMLSDVAVSGPTGRVPGRISDDGRHWQSTGTLSFGAHYTLTAAARGVAGERAEQVGFTTSSASSFADVSTTVGDGEIVGVGQTVPINFDAPVTDKRNAQRAITVTTDPPVEGAFYWLNDSMVRWRPEHFFAPGTKVSISVRAKGIDLGDGVFGASNLTTHYTVGRRFVAIADDKNKQIVVFVDGKQVRTMPTSMGKDSTPTNPGIYMVAERVPSVIMDSSTYGVPVKSAAGYREVVYNASRISFSGIYVHAAPWSLGQQGNTDVSNGCLNVSDENALWFRENAKRGDVVIVKNTVGPTLPGDDGLGDWNVPWNVWKKGNA</sequence>
<protein>
    <submittedName>
        <fullName evidence="10">L,D-transpeptidase LdtMt2</fullName>
    </submittedName>
</protein>
<evidence type="ECO:0000256" key="8">
    <source>
        <dbReference type="SAM" id="SignalP"/>
    </source>
</evidence>
<dbReference type="EMBL" id="BAAAVS010000025">
    <property type="protein sequence ID" value="GAA3040776.1"/>
    <property type="molecule type" value="Genomic_DNA"/>
</dbReference>
<gene>
    <name evidence="10" type="primary">ldtMt2</name>
    <name evidence="10" type="ORF">GCM10010528_21500</name>
</gene>
<evidence type="ECO:0000256" key="5">
    <source>
        <dbReference type="ARBA" id="ARBA00023315"/>
    </source>
</evidence>
<dbReference type="Gene3D" id="2.40.440.10">
    <property type="entry name" value="L,D-transpeptidase catalytic domain-like"/>
    <property type="match status" value="1"/>
</dbReference>
<dbReference type="PROSITE" id="PS51257">
    <property type="entry name" value="PROKAR_LIPOPROTEIN"/>
    <property type="match status" value="1"/>
</dbReference>
<accession>A0ABP6LE54</accession>
<evidence type="ECO:0000313" key="11">
    <source>
        <dbReference type="Proteomes" id="UP001501035"/>
    </source>
</evidence>
<evidence type="ECO:0000256" key="4">
    <source>
        <dbReference type="ARBA" id="ARBA00022984"/>
    </source>
</evidence>
<keyword evidence="8" id="KW-0732">Signal</keyword>
<feature type="chain" id="PRO_5047241066" evidence="8">
    <location>
        <begin position="23"/>
        <end position="396"/>
    </location>
</feature>
<proteinExistence type="predicted"/>
<dbReference type="InterPro" id="IPR005490">
    <property type="entry name" value="LD_TPept_cat_dom"/>
</dbReference>
<dbReference type="InterPro" id="IPR041280">
    <property type="entry name" value="Big_10"/>
</dbReference>
<comment type="pathway">
    <text evidence="1 7">Cell wall biogenesis; peptidoglycan biosynthesis.</text>
</comment>
<dbReference type="RefSeq" id="WP_290706139.1">
    <property type="nucleotide sequence ID" value="NZ_BAAAVS010000025.1"/>
</dbReference>
<keyword evidence="6 7" id="KW-0961">Cell wall biogenesis/degradation</keyword>
<feature type="signal peptide" evidence="8">
    <location>
        <begin position="1"/>
        <end position="22"/>
    </location>
</feature>
<evidence type="ECO:0000256" key="6">
    <source>
        <dbReference type="ARBA" id="ARBA00023316"/>
    </source>
</evidence>
<keyword evidence="4 7" id="KW-0573">Peptidoglycan synthesis</keyword>
<evidence type="ECO:0000256" key="1">
    <source>
        <dbReference type="ARBA" id="ARBA00004752"/>
    </source>
</evidence>
<reference evidence="11" key="1">
    <citation type="journal article" date="2019" name="Int. J. Syst. Evol. Microbiol.">
        <title>The Global Catalogue of Microorganisms (GCM) 10K type strain sequencing project: providing services to taxonomists for standard genome sequencing and annotation.</title>
        <authorList>
            <consortium name="The Broad Institute Genomics Platform"/>
            <consortium name="The Broad Institute Genome Sequencing Center for Infectious Disease"/>
            <person name="Wu L."/>
            <person name="Ma J."/>
        </authorList>
    </citation>
    <scope>NUCLEOTIDE SEQUENCE [LARGE SCALE GENOMIC DNA]</scope>
    <source>
        <strain evidence="11">JCM 14234</strain>
    </source>
</reference>
<evidence type="ECO:0000256" key="2">
    <source>
        <dbReference type="ARBA" id="ARBA00022679"/>
    </source>
</evidence>
<dbReference type="Pfam" id="PF17964">
    <property type="entry name" value="Big_10"/>
    <property type="match status" value="1"/>
</dbReference>
<dbReference type="InterPro" id="IPR038063">
    <property type="entry name" value="Transpep_catalytic_dom"/>
</dbReference>
<feature type="active site" description="Nucleophile" evidence="7">
    <location>
        <position position="344"/>
    </location>
</feature>
<dbReference type="Pfam" id="PF03734">
    <property type="entry name" value="YkuD"/>
    <property type="match status" value="1"/>
</dbReference>
<evidence type="ECO:0000256" key="7">
    <source>
        <dbReference type="PROSITE-ProRule" id="PRU01373"/>
    </source>
</evidence>
<evidence type="ECO:0000256" key="3">
    <source>
        <dbReference type="ARBA" id="ARBA00022960"/>
    </source>
</evidence>
<keyword evidence="3 7" id="KW-0133">Cell shape</keyword>
<keyword evidence="2" id="KW-0808">Transferase</keyword>
<dbReference type="Gene3D" id="2.60.40.3710">
    <property type="match status" value="1"/>
</dbReference>
<keyword evidence="5" id="KW-0012">Acyltransferase</keyword>
<evidence type="ECO:0000259" key="9">
    <source>
        <dbReference type="PROSITE" id="PS52029"/>
    </source>
</evidence>
<comment type="caution">
    <text evidence="10">The sequence shown here is derived from an EMBL/GenBank/DDBJ whole genome shotgun (WGS) entry which is preliminary data.</text>
</comment>
<dbReference type="Proteomes" id="UP001501035">
    <property type="component" value="Unassembled WGS sequence"/>
</dbReference>
<keyword evidence="11" id="KW-1185">Reference proteome</keyword>
<organism evidence="10 11">
    <name type="scientific">Gordonia defluvii</name>
    <dbReference type="NCBI Taxonomy" id="283718"/>
    <lineage>
        <taxon>Bacteria</taxon>
        <taxon>Bacillati</taxon>
        <taxon>Actinomycetota</taxon>
        <taxon>Actinomycetes</taxon>
        <taxon>Mycobacteriales</taxon>
        <taxon>Gordoniaceae</taxon>
        <taxon>Gordonia</taxon>
    </lineage>
</organism>
<dbReference type="PROSITE" id="PS52029">
    <property type="entry name" value="LD_TPASE"/>
    <property type="match status" value="1"/>
</dbReference>